<accession>E6TR11</accession>
<reference evidence="1" key="1">
    <citation type="submission" date="2010-12" db="EMBL/GenBank/DDBJ databases">
        <title>Complete sequence of Bacillus cellulosilyticus DSM 2522.</title>
        <authorList>
            <consortium name="US DOE Joint Genome Institute"/>
            <person name="Lucas S."/>
            <person name="Copeland A."/>
            <person name="Lapidus A."/>
            <person name="Cheng J.-F."/>
            <person name="Bruce D."/>
            <person name="Goodwin L."/>
            <person name="Pitluck S."/>
            <person name="Chertkov O."/>
            <person name="Detter J.C."/>
            <person name="Han C."/>
            <person name="Tapia R."/>
            <person name="Land M."/>
            <person name="Hauser L."/>
            <person name="Jeffries C."/>
            <person name="Kyrpides N."/>
            <person name="Ivanova N."/>
            <person name="Mikhailova N."/>
            <person name="Brumm P."/>
            <person name="Mead D."/>
            <person name="Woyke T."/>
        </authorList>
    </citation>
    <scope>NUCLEOTIDE SEQUENCE [LARGE SCALE GENOMIC DNA]</scope>
    <source>
        <strain evidence="1">DSM 2522</strain>
    </source>
</reference>
<dbReference type="OrthoDB" id="2884376at2"/>
<dbReference type="KEGG" id="bco:Bcell_1117"/>
<dbReference type="EMBL" id="CP002394">
    <property type="protein sequence ID" value="ADU29387.1"/>
    <property type="molecule type" value="Genomic_DNA"/>
</dbReference>
<keyword evidence="2" id="KW-1185">Reference proteome</keyword>
<dbReference type="STRING" id="649639.Bcell_1117"/>
<dbReference type="HOGENOM" id="CLU_2840512_0_0_9"/>
<dbReference type="AlphaFoldDB" id="E6TR11"/>
<evidence type="ECO:0000313" key="2">
    <source>
        <dbReference type="Proteomes" id="UP000001401"/>
    </source>
</evidence>
<dbReference type="Proteomes" id="UP000001401">
    <property type="component" value="Chromosome"/>
</dbReference>
<organism evidence="1 2">
    <name type="scientific">Evansella cellulosilytica (strain ATCC 21833 / DSM 2522 / FERM P-1141 / JCM 9156 / N-4)</name>
    <name type="common">Bacillus cellulosilyticus</name>
    <dbReference type="NCBI Taxonomy" id="649639"/>
    <lineage>
        <taxon>Bacteria</taxon>
        <taxon>Bacillati</taxon>
        <taxon>Bacillota</taxon>
        <taxon>Bacilli</taxon>
        <taxon>Bacillales</taxon>
        <taxon>Bacillaceae</taxon>
        <taxon>Evansella</taxon>
    </lineage>
</organism>
<dbReference type="RefSeq" id="WP_013487728.1">
    <property type="nucleotide sequence ID" value="NC_014829.1"/>
</dbReference>
<proteinExistence type="predicted"/>
<gene>
    <name evidence="1" type="ordered locus">Bcell_1117</name>
</gene>
<evidence type="ECO:0000313" key="1">
    <source>
        <dbReference type="EMBL" id="ADU29387.1"/>
    </source>
</evidence>
<name>E6TR11_EVAC2</name>
<protein>
    <submittedName>
        <fullName evidence="1">Uncharacterized protein</fullName>
    </submittedName>
</protein>
<sequence length="65" mass="8053">MNMQRPKFIDSEYFYWNEDGKTIRERMKLLPNAPAVIEKEYEDYVSEYEEWERQWSEGLNGRIEN</sequence>